<feature type="repeat" description="WD" evidence="11">
    <location>
        <begin position="54"/>
        <end position="89"/>
    </location>
</feature>
<keyword evidence="10" id="KW-0539">Nucleus</keyword>
<evidence type="ECO:0000256" key="10">
    <source>
        <dbReference type="ARBA" id="ARBA00023242"/>
    </source>
</evidence>
<evidence type="ECO:0000256" key="11">
    <source>
        <dbReference type="PROSITE-ProRule" id="PRU00221"/>
    </source>
</evidence>
<dbReference type="GO" id="GO:0005634">
    <property type="term" value="C:nucleus"/>
    <property type="evidence" value="ECO:0007669"/>
    <property type="project" value="UniProtKB-SubCell"/>
</dbReference>
<name>A0A6A6WAW8_9PEZI</name>
<accession>A0A6A6WAW8</accession>
<dbReference type="SUPFAM" id="SSF50978">
    <property type="entry name" value="WD40 repeat-like"/>
    <property type="match status" value="2"/>
</dbReference>
<keyword evidence="6" id="KW-0963">Cytoplasm</keyword>
<sequence>MVEIKADFLAAGGNRHPSAADWDQNSDLLVFGASNNVAVWSPLDTSYHGIHALLPGHTDTVSAIMFLYTPNSTPLFISGAADKTLRIWSPDPSSPNGFICSQVLTDHSASIHSIATVPGSTTFTTGAADGTVKIWRSVFDDAGSFVKADLVHSITLIPRHFPLCLAVAQLDSETMVLAIAGTRTAIQVYIFADYGYSLEATLTGHEAWIRSLSFTRETSDANSDLLLASASQDKYIRLWRIHAGQELPPSSRAANDPSLGVLGKSLSNKAHRFDTQENFYSLTFEALLLGHEDWIFTANWHRQGPNLRLLSASADNSLSIWEADPASGVWICTTRLGEISAQKGSTSATGSTGGFWIGLWSRAGDSVVSLGRTGSWRLWNYDKTKDMWMQDVAITGHTKEVKSACWAADHTYVISTGSDQTTRLFAEWTGNGNRSWHEFCRPQIHGYDLNCVSSIGPGRFVSGADEKLLRVFDEPSAVANLLERLCGIKTHTEGKLPDAANIPVLGLSNKAIQAVEDNADVDDQDDERIPIDPASVVLKSTLDIRHPPHEDHLARHLLWPETEKLYGHGYEISAVAASHNGKVVATACKASSIDHAVIRLYETKEWREVKPALTAHTLTVTGLAFSHDDEYLLSVSRDRQWAVFQRNSENENEYKLAACNPKGHSRMILDGAWAPGAGPRLFATAGRDKAVKIWKLEGKEATVVQTLAASTSVTAVAFAPDVVHESYVLAFGLEDGAVGIVRIRCGDLSVASADTMDRAIAPTKTVNELSWRKIRGETMPGSESSTGVELQFVVASDDASLRLFKISDLLS</sequence>
<protein>
    <recommendedName>
        <fullName evidence="5">Elongator complex protein 2</fullName>
    </recommendedName>
</protein>
<dbReference type="InterPro" id="IPR020472">
    <property type="entry name" value="WD40_PAC1"/>
</dbReference>
<evidence type="ECO:0000256" key="1">
    <source>
        <dbReference type="ARBA" id="ARBA00004123"/>
    </source>
</evidence>
<dbReference type="PANTHER" id="PTHR44111:SF1">
    <property type="entry name" value="ELONGATOR COMPLEX PROTEIN 2"/>
    <property type="match status" value="1"/>
</dbReference>
<dbReference type="Gene3D" id="2.130.10.10">
    <property type="entry name" value="YVTN repeat-like/Quinoprotein amine dehydrogenase"/>
    <property type="match status" value="5"/>
</dbReference>
<dbReference type="InterPro" id="IPR015943">
    <property type="entry name" value="WD40/YVTN_repeat-like_dom_sf"/>
</dbReference>
<evidence type="ECO:0000256" key="4">
    <source>
        <dbReference type="ARBA" id="ARBA00005881"/>
    </source>
</evidence>
<evidence type="ECO:0000256" key="8">
    <source>
        <dbReference type="ARBA" id="ARBA00022694"/>
    </source>
</evidence>
<dbReference type="GO" id="GO:0033588">
    <property type="term" value="C:elongator holoenzyme complex"/>
    <property type="evidence" value="ECO:0007669"/>
    <property type="project" value="InterPro"/>
</dbReference>
<keyword evidence="13" id="KW-1185">Reference proteome</keyword>
<dbReference type="Proteomes" id="UP000799437">
    <property type="component" value="Unassembled WGS sequence"/>
</dbReference>
<feature type="repeat" description="WD" evidence="11">
    <location>
        <begin position="202"/>
        <end position="249"/>
    </location>
</feature>
<dbReference type="GO" id="GO:0005737">
    <property type="term" value="C:cytoplasm"/>
    <property type="evidence" value="ECO:0007669"/>
    <property type="project" value="UniProtKB-SubCell"/>
</dbReference>
<dbReference type="InterPro" id="IPR036322">
    <property type="entry name" value="WD40_repeat_dom_sf"/>
</dbReference>
<dbReference type="EMBL" id="ML996570">
    <property type="protein sequence ID" value="KAF2758976.1"/>
    <property type="molecule type" value="Genomic_DNA"/>
</dbReference>
<comment type="pathway">
    <text evidence="3">tRNA modification; 5-methoxycarbonylmethyl-2-thiouridine-tRNA biosynthesis.</text>
</comment>
<evidence type="ECO:0000256" key="3">
    <source>
        <dbReference type="ARBA" id="ARBA00005043"/>
    </source>
</evidence>
<comment type="similarity">
    <text evidence="4">Belongs to the WD repeat ELP2 family.</text>
</comment>
<dbReference type="PROSITE" id="PS50082">
    <property type="entry name" value="WD_REPEATS_2"/>
    <property type="match status" value="6"/>
</dbReference>
<dbReference type="InterPro" id="IPR001680">
    <property type="entry name" value="WD40_rpt"/>
</dbReference>
<dbReference type="GeneID" id="54484809"/>
<evidence type="ECO:0000313" key="12">
    <source>
        <dbReference type="EMBL" id="KAF2758976.1"/>
    </source>
</evidence>
<dbReference type="GO" id="GO:0002098">
    <property type="term" value="P:tRNA wobble uridine modification"/>
    <property type="evidence" value="ECO:0007669"/>
    <property type="project" value="InterPro"/>
</dbReference>
<feature type="repeat" description="WD" evidence="11">
    <location>
        <begin position="394"/>
        <end position="425"/>
    </location>
</feature>
<keyword evidence="9" id="KW-0677">Repeat</keyword>
<gene>
    <name evidence="12" type="ORF">EJ05DRAFT_475211</name>
</gene>
<dbReference type="UniPathway" id="UPA00988"/>
<feature type="repeat" description="WD" evidence="11">
    <location>
        <begin position="288"/>
        <end position="322"/>
    </location>
</feature>
<dbReference type="AlphaFoldDB" id="A0A6A6WAW8"/>
<dbReference type="PANTHER" id="PTHR44111">
    <property type="entry name" value="ELONGATOR COMPLEX PROTEIN 2"/>
    <property type="match status" value="1"/>
</dbReference>
<feature type="repeat" description="WD" evidence="11">
    <location>
        <begin position="661"/>
        <end position="704"/>
    </location>
</feature>
<evidence type="ECO:0000256" key="6">
    <source>
        <dbReference type="ARBA" id="ARBA00022490"/>
    </source>
</evidence>
<keyword evidence="7 11" id="KW-0853">WD repeat</keyword>
<dbReference type="PROSITE" id="PS50294">
    <property type="entry name" value="WD_REPEATS_REGION"/>
    <property type="match status" value="2"/>
</dbReference>
<dbReference type="PRINTS" id="PR00320">
    <property type="entry name" value="GPROTEINBRPT"/>
</dbReference>
<evidence type="ECO:0000256" key="5">
    <source>
        <dbReference type="ARBA" id="ARBA00020267"/>
    </source>
</evidence>
<comment type="subcellular location">
    <subcellularLocation>
        <location evidence="2">Cytoplasm</location>
    </subcellularLocation>
    <subcellularLocation>
        <location evidence="1">Nucleus</location>
    </subcellularLocation>
</comment>
<dbReference type="OrthoDB" id="27911at2759"/>
<dbReference type="FunFam" id="2.130.10.10:FF:000400">
    <property type="entry name" value="Elongator acetyltransferase complex subunit 2"/>
    <property type="match status" value="1"/>
</dbReference>
<evidence type="ECO:0000256" key="9">
    <source>
        <dbReference type="ARBA" id="ARBA00022737"/>
    </source>
</evidence>
<dbReference type="Pfam" id="PF00400">
    <property type="entry name" value="WD40"/>
    <property type="match status" value="6"/>
</dbReference>
<reference evidence="12" key="1">
    <citation type="journal article" date="2020" name="Stud. Mycol.">
        <title>101 Dothideomycetes genomes: a test case for predicting lifestyles and emergence of pathogens.</title>
        <authorList>
            <person name="Haridas S."/>
            <person name="Albert R."/>
            <person name="Binder M."/>
            <person name="Bloem J."/>
            <person name="Labutti K."/>
            <person name="Salamov A."/>
            <person name="Andreopoulos B."/>
            <person name="Baker S."/>
            <person name="Barry K."/>
            <person name="Bills G."/>
            <person name="Bluhm B."/>
            <person name="Cannon C."/>
            <person name="Castanera R."/>
            <person name="Culley D."/>
            <person name="Daum C."/>
            <person name="Ezra D."/>
            <person name="Gonzalez J."/>
            <person name="Henrissat B."/>
            <person name="Kuo A."/>
            <person name="Liang C."/>
            <person name="Lipzen A."/>
            <person name="Lutzoni F."/>
            <person name="Magnuson J."/>
            <person name="Mondo S."/>
            <person name="Nolan M."/>
            <person name="Ohm R."/>
            <person name="Pangilinan J."/>
            <person name="Park H.-J."/>
            <person name="Ramirez L."/>
            <person name="Alfaro M."/>
            <person name="Sun H."/>
            <person name="Tritt A."/>
            <person name="Yoshinaga Y."/>
            <person name="Zwiers L.-H."/>
            <person name="Turgeon B."/>
            <person name="Goodwin S."/>
            <person name="Spatafora J."/>
            <person name="Crous P."/>
            <person name="Grigoriev I."/>
        </authorList>
    </citation>
    <scope>NUCLEOTIDE SEQUENCE</scope>
    <source>
        <strain evidence="12">CBS 121739</strain>
    </source>
</reference>
<evidence type="ECO:0000313" key="13">
    <source>
        <dbReference type="Proteomes" id="UP000799437"/>
    </source>
</evidence>
<dbReference type="InterPro" id="IPR037289">
    <property type="entry name" value="Elp2"/>
</dbReference>
<evidence type="ECO:0000256" key="2">
    <source>
        <dbReference type="ARBA" id="ARBA00004496"/>
    </source>
</evidence>
<evidence type="ECO:0000256" key="7">
    <source>
        <dbReference type="ARBA" id="ARBA00022574"/>
    </source>
</evidence>
<dbReference type="RefSeq" id="XP_033601427.1">
    <property type="nucleotide sequence ID" value="XM_033743755.1"/>
</dbReference>
<keyword evidence="8" id="KW-0819">tRNA processing</keyword>
<dbReference type="SMART" id="SM00320">
    <property type="entry name" value="WD40"/>
    <property type="match status" value="12"/>
</dbReference>
<organism evidence="12 13">
    <name type="scientific">Pseudovirgaria hyperparasitica</name>
    <dbReference type="NCBI Taxonomy" id="470096"/>
    <lineage>
        <taxon>Eukaryota</taxon>
        <taxon>Fungi</taxon>
        <taxon>Dikarya</taxon>
        <taxon>Ascomycota</taxon>
        <taxon>Pezizomycotina</taxon>
        <taxon>Dothideomycetes</taxon>
        <taxon>Dothideomycetes incertae sedis</taxon>
        <taxon>Acrospermales</taxon>
        <taxon>Acrospermaceae</taxon>
        <taxon>Pseudovirgaria</taxon>
    </lineage>
</organism>
<proteinExistence type="inferred from homology"/>
<feature type="repeat" description="WD" evidence="11">
    <location>
        <begin position="104"/>
        <end position="135"/>
    </location>
</feature>